<accession>A0A6P6Y8W1</accession>
<evidence type="ECO:0000256" key="2">
    <source>
        <dbReference type="RuleBase" id="RU003860"/>
    </source>
</evidence>
<gene>
    <name evidence="4" type="primary">LOC113795736</name>
</gene>
<sequence length="130" mass="14644">MLNRLFNSKTSLLFNQFIRPSSSSMILPFNSIQLRLVSQSSSSTSSMSVELQQRINELLNKSFPNAKEIIVKDISGGCGSMFEVYIATMDFQGMTKVKQHLTVSNILKNEIRDMHGIRIFTEVPPPTSEL</sequence>
<protein>
    <submittedName>
        <fullName evidence="4">BolA-like protein 3</fullName>
    </submittedName>
</protein>
<dbReference type="PANTHER" id="PTHR46188:SF1">
    <property type="entry name" value="BOLA-LIKE PROTEIN 3"/>
    <property type="match status" value="1"/>
</dbReference>
<dbReference type="OMA" id="HIRTMFA"/>
<evidence type="ECO:0000313" key="3">
    <source>
        <dbReference type="Proteomes" id="UP000515146"/>
    </source>
</evidence>
<name>A0A6P6Y8W1_DERPT</name>
<dbReference type="InParanoid" id="A0A6P6Y8W1"/>
<evidence type="ECO:0000256" key="1">
    <source>
        <dbReference type="ARBA" id="ARBA00005578"/>
    </source>
</evidence>
<dbReference type="OrthoDB" id="203381at2759"/>
<dbReference type="SUPFAM" id="SSF82657">
    <property type="entry name" value="BolA-like"/>
    <property type="match status" value="1"/>
</dbReference>
<reference evidence="4" key="1">
    <citation type="submission" date="2025-08" db="UniProtKB">
        <authorList>
            <consortium name="RefSeq"/>
        </authorList>
    </citation>
    <scope>IDENTIFICATION</scope>
    <source>
        <strain evidence="4">Airmid</strain>
    </source>
</reference>
<keyword evidence="3" id="KW-1185">Reference proteome</keyword>
<comment type="similarity">
    <text evidence="1 2">Belongs to the BolA/IbaG family.</text>
</comment>
<evidence type="ECO:0000313" key="4">
    <source>
        <dbReference type="RefSeq" id="XP_027201745.1"/>
    </source>
</evidence>
<organism evidence="3 4">
    <name type="scientific">Dermatophagoides pteronyssinus</name>
    <name type="common">European house dust mite</name>
    <dbReference type="NCBI Taxonomy" id="6956"/>
    <lineage>
        <taxon>Eukaryota</taxon>
        <taxon>Metazoa</taxon>
        <taxon>Ecdysozoa</taxon>
        <taxon>Arthropoda</taxon>
        <taxon>Chelicerata</taxon>
        <taxon>Arachnida</taxon>
        <taxon>Acari</taxon>
        <taxon>Acariformes</taxon>
        <taxon>Sarcoptiformes</taxon>
        <taxon>Astigmata</taxon>
        <taxon>Psoroptidia</taxon>
        <taxon>Analgoidea</taxon>
        <taxon>Pyroglyphidae</taxon>
        <taxon>Dermatophagoidinae</taxon>
        <taxon>Dermatophagoides</taxon>
    </lineage>
</organism>
<dbReference type="GO" id="GO:0005759">
    <property type="term" value="C:mitochondrial matrix"/>
    <property type="evidence" value="ECO:0007669"/>
    <property type="project" value="TreeGrafter"/>
</dbReference>
<dbReference type="InterPro" id="IPR002634">
    <property type="entry name" value="BolA"/>
</dbReference>
<dbReference type="InterPro" id="IPR052275">
    <property type="entry name" value="Mt_Fe-S_assembly_factor"/>
</dbReference>
<dbReference type="AlphaFoldDB" id="A0A6P6Y8W1"/>
<dbReference type="Proteomes" id="UP000515146">
    <property type="component" value="Unplaced"/>
</dbReference>
<dbReference type="KEGG" id="dpte:113795736"/>
<proteinExistence type="inferred from homology"/>
<dbReference type="Pfam" id="PF01722">
    <property type="entry name" value="BolA"/>
    <property type="match status" value="1"/>
</dbReference>
<dbReference type="InterPro" id="IPR036065">
    <property type="entry name" value="BolA-like_sf"/>
</dbReference>
<dbReference type="Gene3D" id="3.30.300.90">
    <property type="entry name" value="BolA-like"/>
    <property type="match status" value="1"/>
</dbReference>
<dbReference type="PANTHER" id="PTHR46188">
    <property type="entry name" value="BOLA-LIKE PROTEIN 3"/>
    <property type="match status" value="1"/>
</dbReference>
<dbReference type="RefSeq" id="XP_027201745.1">
    <property type="nucleotide sequence ID" value="XM_027345944.1"/>
</dbReference>